<name>A9HXQ4_BORPD</name>
<sequence>MQVGTPLQAPEGYLNLERGITYYLLRNSRVRSRVLLVYFTTPPNMVAILVLLDRHEFEGGLVRNLIMATPASGMPPHLEDFKGFNFEHVDSKRTNAKRTLRSYVEHRLNTITPLLERESEILDAACPEREINRYCVTHGYNSQRVRTWFFLYVCFGRNIWTLLPGFHRNGRWDRMTVGNGVKLGRPNNVRGRHAGCRMNAEIGALVVASFRRYAQVGKTLADVYAEAMCYAFRAKVDKDEKGVKRLIPTVTPIPTYHQYRYCLYKEHGMHRVQRDLYGAERARRRYAEHEGAFTANVANLYEVVEADAYYCEDLPRGYVDGDAVRPIVVTRCVDTVSGLRLGIGFSYGKESSDGYNAMLFCAAISKVKFCSLFGIEISETDWPSIGLPARYITDRGPGIKREPGASDAANSIPIRELTPSGQGQSKALVESAQRRRRSLEGPATRVLSELTAYQIVQREIHRLLMENSSADSRKRLTPEMIRAGVVPTPLGLWKYLDARARNVAESVPFEDAVRRFLKRERVRVARDGVHFRTQRYDSDALRSTGLPAQVALRGTLHVDAYVFPFSIRYIWVEVEGQLVEVEAKLAIRDDDSQLNRTLLDLESEAQSVRAFESVKRENRTAAQVESMLKLEQQTEQRWYSTKRVSARSVKKSISQDAIEARHAFEGGGYE</sequence>
<accession>A9HXQ4</accession>
<gene>
    <name evidence="2" type="ordered locus">Bpet0218</name>
</gene>
<keyword evidence="3" id="KW-1185">Reference proteome</keyword>
<protein>
    <submittedName>
        <fullName evidence="2">Tn7-like transposition protein B</fullName>
    </submittedName>
</protein>
<dbReference type="Proteomes" id="UP000001225">
    <property type="component" value="Chromosome"/>
</dbReference>
<proteinExistence type="predicted"/>
<organism evidence="2 3">
    <name type="scientific">Bordetella petrii (strain ATCC BAA-461 / DSM 12804 / CCUG 43448 / CIP 107267 / Se-1111R)</name>
    <dbReference type="NCBI Taxonomy" id="340100"/>
    <lineage>
        <taxon>Bacteria</taxon>
        <taxon>Pseudomonadati</taxon>
        <taxon>Pseudomonadota</taxon>
        <taxon>Betaproteobacteria</taxon>
        <taxon>Burkholderiales</taxon>
        <taxon>Alcaligenaceae</taxon>
        <taxon>Bordetella</taxon>
    </lineage>
</organism>
<feature type="region of interest" description="Disordered" evidence="1">
    <location>
        <begin position="398"/>
        <end position="436"/>
    </location>
</feature>
<dbReference type="EMBL" id="AM902716">
    <property type="protein sequence ID" value="CAP40549.1"/>
    <property type="molecule type" value="Genomic_DNA"/>
</dbReference>
<dbReference type="STRING" id="94624.Bpet0218"/>
<evidence type="ECO:0000256" key="1">
    <source>
        <dbReference type="SAM" id="MobiDB-lite"/>
    </source>
</evidence>
<dbReference type="eggNOG" id="COG2801">
    <property type="taxonomic scope" value="Bacteria"/>
</dbReference>
<evidence type="ECO:0000313" key="3">
    <source>
        <dbReference type="Proteomes" id="UP000001225"/>
    </source>
</evidence>
<evidence type="ECO:0000313" key="2">
    <source>
        <dbReference type="EMBL" id="CAP40549.1"/>
    </source>
</evidence>
<dbReference type="KEGG" id="bpt:Bpet0218"/>
<dbReference type="AlphaFoldDB" id="A9HXQ4"/>
<reference evidence="2 3" key="1">
    <citation type="journal article" date="2008" name="BMC Genomics">
        <title>The missing link: Bordetella petrii is endowed with both the metabolic versatility of environmental bacteria and virulence traits of pathogenic Bordetellae.</title>
        <authorList>
            <person name="Gross R."/>
            <person name="Guzman C.A."/>
            <person name="Sebaihia M."/>
            <person name="Martins Dos Santos V.A."/>
            <person name="Pieper D.H."/>
            <person name="Koebnik R."/>
            <person name="Lechner M."/>
            <person name="Bartels D."/>
            <person name="Buhrmester J."/>
            <person name="Choudhuri J.V."/>
            <person name="Ebensen T."/>
            <person name="Gaigalat L."/>
            <person name="Herrmann S."/>
            <person name="Khachane A.N."/>
            <person name="Larisch C."/>
            <person name="Link S."/>
            <person name="Linke B."/>
            <person name="Meyer F."/>
            <person name="Mormann S."/>
            <person name="Nakunst D."/>
            <person name="Rueckert C."/>
            <person name="Schneiker-Bekel S."/>
            <person name="Schulze K."/>
            <person name="Vorhoelter F.J."/>
            <person name="Yevsa T."/>
            <person name="Engle J.T."/>
            <person name="Goldman W.E."/>
            <person name="Puehler A."/>
            <person name="Goebel U.B."/>
            <person name="Goesmann A."/>
            <person name="Bloecker H."/>
            <person name="Kaiser O."/>
            <person name="Martinez-Arias R."/>
        </authorList>
    </citation>
    <scope>NUCLEOTIDE SEQUENCE [LARGE SCALE GENOMIC DNA]</scope>
    <source>
        <strain evidence="3">ATCC BAA-461 / DSM 12804 / CCUG 43448 / CIP 107267 / Se-1111R</strain>
    </source>
</reference>